<dbReference type="SUPFAM" id="SSF53448">
    <property type="entry name" value="Nucleotide-diphospho-sugar transferases"/>
    <property type="match status" value="1"/>
</dbReference>
<dbReference type="GO" id="GO:0016757">
    <property type="term" value="F:glycosyltransferase activity"/>
    <property type="evidence" value="ECO:0007669"/>
    <property type="project" value="InterPro"/>
</dbReference>
<proteinExistence type="predicted"/>
<name>A0A382TM22_9ZZZZ</name>
<dbReference type="InterPro" id="IPR002495">
    <property type="entry name" value="Glyco_trans_8"/>
</dbReference>
<dbReference type="Pfam" id="PF01501">
    <property type="entry name" value="Glyco_transf_8"/>
    <property type="match status" value="1"/>
</dbReference>
<dbReference type="Gene3D" id="3.90.550.10">
    <property type="entry name" value="Spore Coat Polysaccharide Biosynthesis Protein SpsA, Chain A"/>
    <property type="match status" value="1"/>
</dbReference>
<evidence type="ECO:0008006" key="2">
    <source>
        <dbReference type="Google" id="ProtNLM"/>
    </source>
</evidence>
<evidence type="ECO:0000313" key="1">
    <source>
        <dbReference type="EMBL" id="SVD23126.1"/>
    </source>
</evidence>
<dbReference type="InterPro" id="IPR029044">
    <property type="entry name" value="Nucleotide-diphossugar_trans"/>
</dbReference>
<feature type="non-terminal residue" evidence="1">
    <location>
        <position position="162"/>
    </location>
</feature>
<accession>A0A382TM22</accession>
<sequence>MKEHTIVSLADSNYFELLCELIDSIKSFEESNNVAICVLDAGLSDNQKNILLKKVDTIKKANWDIEVPSYKVIGKEWLKSQVSRAFLPKYFPGYNKYLWIDADAWVNSWETIELYFTGSDNGKLSISTSADRAYGRVVKADWLIGGFAKIKSQNYKHAKSSG</sequence>
<gene>
    <name evidence="1" type="ORF">METZ01_LOCUS375980</name>
</gene>
<dbReference type="AlphaFoldDB" id="A0A382TM22"/>
<dbReference type="EMBL" id="UINC01137655">
    <property type="protein sequence ID" value="SVD23126.1"/>
    <property type="molecule type" value="Genomic_DNA"/>
</dbReference>
<organism evidence="1">
    <name type="scientific">marine metagenome</name>
    <dbReference type="NCBI Taxonomy" id="408172"/>
    <lineage>
        <taxon>unclassified sequences</taxon>
        <taxon>metagenomes</taxon>
        <taxon>ecological metagenomes</taxon>
    </lineage>
</organism>
<reference evidence="1" key="1">
    <citation type="submission" date="2018-05" db="EMBL/GenBank/DDBJ databases">
        <authorList>
            <person name="Lanie J.A."/>
            <person name="Ng W.-L."/>
            <person name="Kazmierczak K.M."/>
            <person name="Andrzejewski T.M."/>
            <person name="Davidsen T.M."/>
            <person name="Wayne K.J."/>
            <person name="Tettelin H."/>
            <person name="Glass J.I."/>
            <person name="Rusch D."/>
            <person name="Podicherti R."/>
            <person name="Tsui H.-C.T."/>
            <person name="Winkler M.E."/>
        </authorList>
    </citation>
    <scope>NUCLEOTIDE SEQUENCE</scope>
</reference>
<protein>
    <recommendedName>
        <fullName evidence="2">Glycosyl transferase</fullName>
    </recommendedName>
</protein>